<evidence type="ECO:0000313" key="1">
    <source>
        <dbReference type="EMBL" id="MDT0647462.1"/>
    </source>
</evidence>
<comment type="caution">
    <text evidence="1">The sequence shown here is derived from an EMBL/GenBank/DDBJ whole genome shotgun (WGS) entry which is preliminary data.</text>
</comment>
<dbReference type="Proteomes" id="UP001245285">
    <property type="component" value="Unassembled WGS sequence"/>
</dbReference>
<dbReference type="RefSeq" id="WP_311495571.1">
    <property type="nucleotide sequence ID" value="NZ_JAVRHO010000017.1"/>
</dbReference>
<keyword evidence="2" id="KW-1185">Reference proteome</keyword>
<name>A0ABU3CM85_9FLAO</name>
<proteinExistence type="predicted"/>
<evidence type="ECO:0000313" key="2">
    <source>
        <dbReference type="Proteomes" id="UP001245285"/>
    </source>
</evidence>
<protein>
    <submittedName>
        <fullName evidence="1">Uncharacterized protein</fullName>
    </submittedName>
</protein>
<dbReference type="EMBL" id="JAVRHO010000017">
    <property type="protein sequence ID" value="MDT0647462.1"/>
    <property type="molecule type" value="Genomic_DNA"/>
</dbReference>
<reference evidence="1 2" key="1">
    <citation type="submission" date="2023-09" db="EMBL/GenBank/DDBJ databases">
        <authorList>
            <person name="Rey-Velasco X."/>
        </authorList>
    </citation>
    <scope>NUCLEOTIDE SEQUENCE [LARGE SCALE GENOMIC DNA]</scope>
    <source>
        <strain evidence="1 2">F260</strain>
    </source>
</reference>
<organism evidence="1 2">
    <name type="scientific">Autumnicola lenta</name>
    <dbReference type="NCBI Taxonomy" id="3075593"/>
    <lineage>
        <taxon>Bacteria</taxon>
        <taxon>Pseudomonadati</taxon>
        <taxon>Bacteroidota</taxon>
        <taxon>Flavobacteriia</taxon>
        <taxon>Flavobacteriales</taxon>
        <taxon>Flavobacteriaceae</taxon>
        <taxon>Autumnicola</taxon>
    </lineage>
</organism>
<gene>
    <name evidence="1" type="ORF">RM545_12240</name>
</gene>
<accession>A0ABU3CM85</accession>
<sequence length="71" mass="7901">MATEKPYFDNCHFLAVDSIGILCQEDPDANVSSFSYVFEQDLIVEDTAGRYSPFSGTLLFSINPSVSEEKN</sequence>